<dbReference type="EMBL" id="BARW01007689">
    <property type="protein sequence ID" value="GAI74966.1"/>
    <property type="molecule type" value="Genomic_DNA"/>
</dbReference>
<comment type="caution">
    <text evidence="1">The sequence shown here is derived from an EMBL/GenBank/DDBJ whole genome shotgun (WGS) entry which is preliminary data.</text>
</comment>
<proteinExistence type="predicted"/>
<reference evidence="1" key="1">
    <citation type="journal article" date="2014" name="Front. Microbiol.">
        <title>High frequency of phylogenetically diverse reductive dehalogenase-homologous genes in deep subseafloor sedimentary metagenomes.</title>
        <authorList>
            <person name="Kawai M."/>
            <person name="Futagami T."/>
            <person name="Toyoda A."/>
            <person name="Takaki Y."/>
            <person name="Nishi S."/>
            <person name="Hori S."/>
            <person name="Arai W."/>
            <person name="Tsubouchi T."/>
            <person name="Morono Y."/>
            <person name="Uchiyama I."/>
            <person name="Ito T."/>
            <person name="Fujiyama A."/>
            <person name="Inagaki F."/>
            <person name="Takami H."/>
        </authorList>
    </citation>
    <scope>NUCLEOTIDE SEQUENCE</scope>
    <source>
        <strain evidence="1">Expedition CK06-06</strain>
    </source>
</reference>
<protein>
    <submittedName>
        <fullName evidence="1">Uncharacterized protein</fullName>
    </submittedName>
</protein>
<evidence type="ECO:0000313" key="1">
    <source>
        <dbReference type="EMBL" id="GAI74966.1"/>
    </source>
</evidence>
<organism evidence="1">
    <name type="scientific">marine sediment metagenome</name>
    <dbReference type="NCBI Taxonomy" id="412755"/>
    <lineage>
        <taxon>unclassified sequences</taxon>
        <taxon>metagenomes</taxon>
        <taxon>ecological metagenomes</taxon>
    </lineage>
</organism>
<name>X1S7B6_9ZZZZ</name>
<sequence>MGISNKVLVALAAVLGIGILAKRKDVGAGLGGLGTGLSQIGVGLFDVGLAPFRSFGMGLGYAAGGMTAFATSLGDIGRGIGALLGSLNLPAPKTGPPKHGTGNGNGYTPIPAYWTQAFTRTEDRYRLL</sequence>
<accession>X1S7B6</accession>
<gene>
    <name evidence="1" type="ORF">S12H4_15941</name>
</gene>
<dbReference type="AlphaFoldDB" id="X1S7B6"/>